<dbReference type="RefSeq" id="WP_211855536.1">
    <property type="nucleotide sequence ID" value="NZ_JAAGBB010000040.1"/>
</dbReference>
<evidence type="ECO:0000313" key="3">
    <source>
        <dbReference type="Proteomes" id="UP001196870"/>
    </source>
</evidence>
<proteinExistence type="predicted"/>
<protein>
    <submittedName>
        <fullName evidence="2">Uncharacterized protein</fullName>
    </submittedName>
</protein>
<comment type="caution">
    <text evidence="2">The sequence shown here is derived from an EMBL/GenBank/DDBJ whole genome shotgun (WGS) entry which is preliminary data.</text>
</comment>
<evidence type="ECO:0000313" key="2">
    <source>
        <dbReference type="EMBL" id="MBR0667759.1"/>
    </source>
</evidence>
<reference evidence="3" key="1">
    <citation type="journal article" date="2021" name="Syst. Appl. Microbiol.">
        <title>Roseomonas hellenica sp. nov., isolated from roots of wild-growing Alkanna tinctoria.</title>
        <authorList>
            <person name="Rat A."/>
            <person name="Naranjo H.D."/>
            <person name="Lebbe L."/>
            <person name="Cnockaert M."/>
            <person name="Krigas N."/>
            <person name="Grigoriadou K."/>
            <person name="Maloupa E."/>
            <person name="Willems A."/>
        </authorList>
    </citation>
    <scope>NUCLEOTIDE SEQUENCE [LARGE SCALE GENOMIC DNA]</scope>
    <source>
        <strain evidence="3">LMG 31523</strain>
    </source>
</reference>
<keyword evidence="1" id="KW-1133">Transmembrane helix</keyword>
<evidence type="ECO:0000256" key="1">
    <source>
        <dbReference type="SAM" id="Phobius"/>
    </source>
</evidence>
<sequence length="99" mass="10688">MTRDCSHAAPRAAADHEGGEDAIDLVWIVVLLVLGMVLALRLVSAWAAEEFLLRGTWGGALDAVALPWPDHEGADRHAMDCIASAYGTWLDGVLLHWAE</sequence>
<dbReference type="EMBL" id="JAAGBB010000040">
    <property type="protein sequence ID" value="MBR0667759.1"/>
    <property type="molecule type" value="Genomic_DNA"/>
</dbReference>
<organism evidence="2 3">
    <name type="scientific">Plastoroseomonas hellenica</name>
    <dbReference type="NCBI Taxonomy" id="2687306"/>
    <lineage>
        <taxon>Bacteria</taxon>
        <taxon>Pseudomonadati</taxon>
        <taxon>Pseudomonadota</taxon>
        <taxon>Alphaproteobacteria</taxon>
        <taxon>Acetobacterales</taxon>
        <taxon>Acetobacteraceae</taxon>
        <taxon>Plastoroseomonas</taxon>
    </lineage>
</organism>
<accession>A0ABS5F5B3</accession>
<feature type="transmembrane region" description="Helical" evidence="1">
    <location>
        <begin position="25"/>
        <end position="44"/>
    </location>
</feature>
<keyword evidence="1" id="KW-0812">Transmembrane</keyword>
<keyword evidence="3" id="KW-1185">Reference proteome</keyword>
<name>A0ABS5F5B3_9PROT</name>
<dbReference type="Proteomes" id="UP001196870">
    <property type="component" value="Unassembled WGS sequence"/>
</dbReference>
<gene>
    <name evidence="2" type="ORF">GXW71_25610</name>
</gene>
<keyword evidence="1" id="KW-0472">Membrane</keyword>